<reference evidence="2" key="1">
    <citation type="submission" date="2021-06" db="EMBL/GenBank/DDBJ databases">
        <authorList>
            <person name="Kallberg Y."/>
            <person name="Tangrot J."/>
            <person name="Rosling A."/>
        </authorList>
    </citation>
    <scope>NUCLEOTIDE SEQUENCE</scope>
    <source>
        <strain evidence="2">87-6 pot B 2015</strain>
    </source>
</reference>
<protein>
    <submittedName>
        <fullName evidence="2">13601_t:CDS:1</fullName>
    </submittedName>
</protein>
<keyword evidence="3" id="KW-1185">Reference proteome</keyword>
<dbReference type="EMBL" id="CAJVPP010002020">
    <property type="protein sequence ID" value="CAG8583311.1"/>
    <property type="molecule type" value="Genomic_DNA"/>
</dbReference>
<comment type="caution">
    <text evidence="2">The sequence shown here is derived from an EMBL/GenBank/DDBJ whole genome shotgun (WGS) entry which is preliminary data.</text>
</comment>
<organism evidence="2 3">
    <name type="scientific">Funneliformis mosseae</name>
    <name type="common">Endomycorrhizal fungus</name>
    <name type="synonym">Glomus mosseae</name>
    <dbReference type="NCBI Taxonomy" id="27381"/>
    <lineage>
        <taxon>Eukaryota</taxon>
        <taxon>Fungi</taxon>
        <taxon>Fungi incertae sedis</taxon>
        <taxon>Mucoromycota</taxon>
        <taxon>Glomeromycotina</taxon>
        <taxon>Glomeromycetes</taxon>
        <taxon>Glomerales</taxon>
        <taxon>Glomeraceae</taxon>
        <taxon>Funneliformis</taxon>
    </lineage>
</organism>
<feature type="region of interest" description="Disordered" evidence="1">
    <location>
        <begin position="1"/>
        <end position="82"/>
    </location>
</feature>
<evidence type="ECO:0000256" key="1">
    <source>
        <dbReference type="SAM" id="MobiDB-lite"/>
    </source>
</evidence>
<evidence type="ECO:0000313" key="2">
    <source>
        <dbReference type="EMBL" id="CAG8583311.1"/>
    </source>
</evidence>
<dbReference type="Proteomes" id="UP000789375">
    <property type="component" value="Unassembled WGS sequence"/>
</dbReference>
<gene>
    <name evidence="2" type="ORF">FMOSSE_LOCUS8058</name>
</gene>
<proteinExistence type="predicted"/>
<name>A0A9N9C0A0_FUNMO</name>
<sequence>MASNPNNRRDQHPQRRQSREERRQQEFNNADNQRRQQRQAELSARRRIPFGVPSQSDGASDTSSTGSTSTNQSRLNSQVLGVLEPRLRETIVGQDTDSHIRESQERNQDFNQALLETVDASMRRTGRPPRFTEQ</sequence>
<feature type="compositionally biased region" description="Basic and acidic residues" evidence="1">
    <location>
        <begin position="7"/>
        <end position="25"/>
    </location>
</feature>
<evidence type="ECO:0000313" key="3">
    <source>
        <dbReference type="Proteomes" id="UP000789375"/>
    </source>
</evidence>
<feature type="compositionally biased region" description="Low complexity" evidence="1">
    <location>
        <begin position="54"/>
        <end position="73"/>
    </location>
</feature>
<dbReference type="AlphaFoldDB" id="A0A9N9C0A0"/>
<accession>A0A9N9C0A0</accession>